<protein>
    <submittedName>
        <fullName evidence="1">Uncharacterized protein</fullName>
    </submittedName>
</protein>
<evidence type="ECO:0000313" key="1">
    <source>
        <dbReference type="EMBL" id="MCA9385243.1"/>
    </source>
</evidence>
<organism evidence="1 2">
    <name type="scientific">Candidatus Dojkabacteria bacterium</name>
    <dbReference type="NCBI Taxonomy" id="2099670"/>
    <lineage>
        <taxon>Bacteria</taxon>
        <taxon>Candidatus Dojkabacteria</taxon>
    </lineage>
</organism>
<dbReference type="Proteomes" id="UP000754563">
    <property type="component" value="Unassembled WGS sequence"/>
</dbReference>
<comment type="caution">
    <text evidence="1">The sequence shown here is derived from an EMBL/GenBank/DDBJ whole genome shotgun (WGS) entry which is preliminary data.</text>
</comment>
<reference evidence="1" key="2">
    <citation type="journal article" date="2021" name="Microbiome">
        <title>Successional dynamics and alternative stable states in a saline activated sludge microbial community over 9 years.</title>
        <authorList>
            <person name="Wang Y."/>
            <person name="Ye J."/>
            <person name="Ju F."/>
            <person name="Liu L."/>
            <person name="Boyd J.A."/>
            <person name="Deng Y."/>
            <person name="Parks D.H."/>
            <person name="Jiang X."/>
            <person name="Yin X."/>
            <person name="Woodcroft B.J."/>
            <person name="Tyson G.W."/>
            <person name="Hugenholtz P."/>
            <person name="Polz M.F."/>
            <person name="Zhang T."/>
        </authorList>
    </citation>
    <scope>NUCLEOTIDE SEQUENCE</scope>
    <source>
        <strain evidence="1">HKST-UBA11</strain>
    </source>
</reference>
<proteinExistence type="predicted"/>
<gene>
    <name evidence="1" type="ORF">KC717_01200</name>
</gene>
<evidence type="ECO:0000313" key="2">
    <source>
        <dbReference type="Proteomes" id="UP000754563"/>
    </source>
</evidence>
<name>A0A955RKC8_9BACT</name>
<dbReference type="AlphaFoldDB" id="A0A955RKC8"/>
<sequence length="419" mass="48256">MITLAQRHTVETIVQKINKIEDILYKIQPNIFINFLELPADISEDLLKKYAGYLKSTIDFKNTEFTKHIPFYISQLKSIQPLVFPGQKTTIGGIEEQLLEALRTAQYARFFIEMPLFALYQLEKVYSKPEQEAYGILTPQEQDSVKVTFDVSELIYTHPSGLFDLSKTLEREQKTKELSIFFSTIQSVQYQSDFIIHTLQNNSKHIPFAFARKDITEALSLKAAEIICESFAHEVHKKLAKRINLTNALEETRKEFQKIGTEYTNTGNSSSDSYKLGAKLYSSLTSIFSKFEFKPEDRTSIVQETMRIALLILTKWYNMPDMFFSLSFRSATDDEKMLSPEITHAVDVMEILGNNTLDKTIYESYVFSIPEAIKNYITILATRGIENPKAVKNLIDEIQHPNVLQRVRSKLITVMEQTT</sequence>
<dbReference type="EMBL" id="JAGQLH010000009">
    <property type="protein sequence ID" value="MCA9385243.1"/>
    <property type="molecule type" value="Genomic_DNA"/>
</dbReference>
<reference evidence="1" key="1">
    <citation type="submission" date="2020-04" db="EMBL/GenBank/DDBJ databases">
        <authorList>
            <person name="Zhang T."/>
        </authorList>
    </citation>
    <scope>NUCLEOTIDE SEQUENCE</scope>
    <source>
        <strain evidence="1">HKST-UBA11</strain>
    </source>
</reference>
<accession>A0A955RKC8</accession>